<keyword evidence="3" id="KW-0812">Transmembrane</keyword>
<protein>
    <submittedName>
        <fullName evidence="7">TlpA family protein disulfide reductase</fullName>
    </submittedName>
</protein>
<dbReference type="PROSITE" id="PS51352">
    <property type="entry name" value="THIOREDOXIN_2"/>
    <property type="match status" value="1"/>
</dbReference>
<dbReference type="PROSITE" id="PS00194">
    <property type="entry name" value="THIOREDOXIN_1"/>
    <property type="match status" value="1"/>
</dbReference>
<sequence length="177" mass="18334">MLAGCGGGGPDTGDADTGFVSGDSSLVTFTPAEEEPVELAGETLDGEDLDLAALRGKVVVLNVWGSWCPPCRAEAPALERVSADLRDDGVAFVGINTKDERVSAQGFEERFLSYPSLWDPAGRGLLALADAVPPNAIPSTLVLDREGRPVSAVLGEVDEPRLRELLAPLVPAAAGPA</sequence>
<dbReference type="PANTHER" id="PTHR42852:SF6">
    <property type="entry name" value="THIOL:DISULFIDE INTERCHANGE PROTEIN DSBE"/>
    <property type="match status" value="1"/>
</dbReference>
<evidence type="ECO:0000256" key="2">
    <source>
        <dbReference type="ARBA" id="ARBA00022748"/>
    </source>
</evidence>
<proteinExistence type="predicted"/>
<keyword evidence="5" id="KW-0676">Redox-active center</keyword>
<evidence type="ECO:0000256" key="1">
    <source>
        <dbReference type="ARBA" id="ARBA00004196"/>
    </source>
</evidence>
<evidence type="ECO:0000259" key="6">
    <source>
        <dbReference type="PROSITE" id="PS51352"/>
    </source>
</evidence>
<dbReference type="EMBL" id="QZEZ01000004">
    <property type="protein sequence ID" value="RJK96170.1"/>
    <property type="molecule type" value="Genomic_DNA"/>
</dbReference>
<comment type="subcellular location">
    <subcellularLocation>
        <location evidence="1">Cell envelope</location>
    </subcellularLocation>
</comment>
<feature type="domain" description="Thioredoxin" evidence="6">
    <location>
        <begin position="29"/>
        <end position="171"/>
    </location>
</feature>
<dbReference type="PANTHER" id="PTHR42852">
    <property type="entry name" value="THIOL:DISULFIDE INTERCHANGE PROTEIN DSBE"/>
    <property type="match status" value="1"/>
</dbReference>
<keyword evidence="8" id="KW-1185">Reference proteome</keyword>
<dbReference type="SUPFAM" id="SSF52833">
    <property type="entry name" value="Thioredoxin-like"/>
    <property type="match status" value="1"/>
</dbReference>
<evidence type="ECO:0000313" key="7">
    <source>
        <dbReference type="EMBL" id="RJK96170.1"/>
    </source>
</evidence>
<comment type="caution">
    <text evidence="7">The sequence shown here is derived from an EMBL/GenBank/DDBJ whole genome shotgun (WGS) entry which is preliminary data.</text>
</comment>
<dbReference type="GO" id="GO:0016491">
    <property type="term" value="F:oxidoreductase activity"/>
    <property type="evidence" value="ECO:0007669"/>
    <property type="project" value="InterPro"/>
</dbReference>
<evidence type="ECO:0000256" key="4">
    <source>
        <dbReference type="ARBA" id="ARBA00023157"/>
    </source>
</evidence>
<dbReference type="GO" id="GO:0030313">
    <property type="term" value="C:cell envelope"/>
    <property type="evidence" value="ECO:0007669"/>
    <property type="project" value="UniProtKB-SubCell"/>
</dbReference>
<dbReference type="InterPro" id="IPR050553">
    <property type="entry name" value="Thioredoxin_ResA/DsbE_sf"/>
</dbReference>
<evidence type="ECO:0000313" key="8">
    <source>
        <dbReference type="Proteomes" id="UP000265614"/>
    </source>
</evidence>
<accession>A0A3A3YZJ5</accession>
<reference evidence="7 8" key="1">
    <citation type="submission" date="2018-09" db="EMBL/GenBank/DDBJ databases">
        <title>YIM 75000 draft genome.</title>
        <authorList>
            <person name="Tang S."/>
            <person name="Feng Y."/>
        </authorList>
    </citation>
    <scope>NUCLEOTIDE SEQUENCE [LARGE SCALE GENOMIC DNA]</scope>
    <source>
        <strain evidence="7 8">YIM 75000</strain>
    </source>
</reference>
<organism evidence="7 8">
    <name type="scientific">Vallicoccus soli</name>
    <dbReference type="NCBI Taxonomy" id="2339232"/>
    <lineage>
        <taxon>Bacteria</taxon>
        <taxon>Bacillati</taxon>
        <taxon>Actinomycetota</taxon>
        <taxon>Actinomycetes</taxon>
        <taxon>Motilibacterales</taxon>
        <taxon>Vallicoccaceae</taxon>
        <taxon>Vallicoccus</taxon>
    </lineage>
</organism>
<dbReference type="InterPro" id="IPR013766">
    <property type="entry name" value="Thioredoxin_domain"/>
</dbReference>
<dbReference type="AlphaFoldDB" id="A0A3A3YZJ5"/>
<dbReference type="GO" id="GO:0017004">
    <property type="term" value="P:cytochrome complex assembly"/>
    <property type="evidence" value="ECO:0007669"/>
    <property type="project" value="UniProtKB-KW"/>
</dbReference>
<gene>
    <name evidence="7" type="ORF">D5H78_11160</name>
</gene>
<dbReference type="InterPro" id="IPR017937">
    <property type="entry name" value="Thioredoxin_CS"/>
</dbReference>
<dbReference type="Pfam" id="PF08534">
    <property type="entry name" value="Redoxin"/>
    <property type="match status" value="1"/>
</dbReference>
<dbReference type="InterPro" id="IPR036249">
    <property type="entry name" value="Thioredoxin-like_sf"/>
</dbReference>
<keyword evidence="3" id="KW-0735">Signal-anchor</keyword>
<evidence type="ECO:0000256" key="3">
    <source>
        <dbReference type="ARBA" id="ARBA00022968"/>
    </source>
</evidence>
<name>A0A3A3YZJ5_9ACTN</name>
<evidence type="ECO:0000256" key="5">
    <source>
        <dbReference type="ARBA" id="ARBA00023284"/>
    </source>
</evidence>
<keyword evidence="4" id="KW-1015">Disulfide bond</keyword>
<dbReference type="OrthoDB" id="9796554at2"/>
<dbReference type="CDD" id="cd02966">
    <property type="entry name" value="TlpA_like_family"/>
    <property type="match status" value="1"/>
</dbReference>
<keyword evidence="2" id="KW-0201">Cytochrome c-type biogenesis</keyword>
<dbReference type="Proteomes" id="UP000265614">
    <property type="component" value="Unassembled WGS sequence"/>
</dbReference>
<dbReference type="Gene3D" id="3.40.30.10">
    <property type="entry name" value="Glutaredoxin"/>
    <property type="match status" value="1"/>
</dbReference>
<dbReference type="InterPro" id="IPR013740">
    <property type="entry name" value="Redoxin"/>
</dbReference>